<evidence type="ECO:0000313" key="3">
    <source>
        <dbReference type="Proteomes" id="UP001243286"/>
    </source>
</evidence>
<dbReference type="EMBL" id="JASBQV010000004">
    <property type="protein sequence ID" value="MDI3234274.1"/>
    <property type="molecule type" value="Genomic_DNA"/>
</dbReference>
<organism evidence="2 3">
    <name type="scientific">Exiguobacterium antarcticum</name>
    <dbReference type="NCBI Taxonomy" id="132920"/>
    <lineage>
        <taxon>Bacteria</taxon>
        <taxon>Bacillati</taxon>
        <taxon>Bacillota</taxon>
        <taxon>Bacilli</taxon>
        <taxon>Bacillales</taxon>
        <taxon>Bacillales Family XII. Incertae Sedis</taxon>
        <taxon>Exiguobacterium</taxon>
    </lineage>
</organism>
<proteinExistence type="predicted"/>
<feature type="transmembrane region" description="Helical" evidence="1">
    <location>
        <begin position="6"/>
        <end position="24"/>
    </location>
</feature>
<protein>
    <submittedName>
        <fullName evidence="2">Uncharacterized protein</fullName>
    </submittedName>
</protein>
<evidence type="ECO:0000313" key="2">
    <source>
        <dbReference type="EMBL" id="MDI3234274.1"/>
    </source>
</evidence>
<accession>A0ABT6R005</accession>
<reference evidence="2 3" key="1">
    <citation type="submission" date="2023-04" db="EMBL/GenBank/DDBJ databases">
        <title>Antarctic isolates genomes.</title>
        <authorList>
            <person name="Dimov S.G."/>
        </authorList>
    </citation>
    <scope>NUCLEOTIDE SEQUENCE [LARGE SCALE GENOMIC DNA]</scope>
    <source>
        <strain evidence="2 3">AL19</strain>
    </source>
</reference>
<dbReference type="Proteomes" id="UP001243286">
    <property type="component" value="Unassembled WGS sequence"/>
</dbReference>
<sequence>MGVILGFLAVGSVFWFFFSYLLGYRNKNITMTFDDRFYTLEEHVKAIEEKLTQDGKQVEYIGNRQFLVDGKKYLFVERTVSMSGVPMQQTILEFQK</sequence>
<name>A0ABT6R005_9BACL</name>
<comment type="caution">
    <text evidence="2">The sequence shown here is derived from an EMBL/GenBank/DDBJ whole genome shotgun (WGS) entry which is preliminary data.</text>
</comment>
<keyword evidence="1" id="KW-1133">Transmembrane helix</keyword>
<keyword evidence="3" id="KW-1185">Reference proteome</keyword>
<evidence type="ECO:0000256" key="1">
    <source>
        <dbReference type="SAM" id="Phobius"/>
    </source>
</evidence>
<keyword evidence="1" id="KW-0472">Membrane</keyword>
<keyword evidence="1" id="KW-0812">Transmembrane</keyword>
<dbReference type="RefSeq" id="WP_282354912.1">
    <property type="nucleotide sequence ID" value="NZ_JASBQV010000004.1"/>
</dbReference>
<gene>
    <name evidence="2" type="ORF">QK289_04575</name>
</gene>